<keyword evidence="1" id="KW-0175">Coiled coil</keyword>
<dbReference type="EMBL" id="JAUEDM010000005">
    <property type="protein sequence ID" value="KAK3316103.1"/>
    <property type="molecule type" value="Genomic_DNA"/>
</dbReference>
<dbReference type="Pfam" id="PF13300">
    <property type="entry name" value="DUF4078"/>
    <property type="match status" value="1"/>
</dbReference>
<gene>
    <name evidence="3" type="ORF">B0H66DRAFT_518781</name>
</gene>
<feature type="compositionally biased region" description="Acidic residues" evidence="2">
    <location>
        <begin position="162"/>
        <end position="173"/>
    </location>
</feature>
<evidence type="ECO:0000256" key="2">
    <source>
        <dbReference type="SAM" id="MobiDB-lite"/>
    </source>
</evidence>
<dbReference type="GO" id="GO:0005634">
    <property type="term" value="C:nucleus"/>
    <property type="evidence" value="ECO:0007669"/>
    <property type="project" value="TreeGrafter"/>
</dbReference>
<dbReference type="PANTHER" id="PTHR15885:SF1">
    <property type="entry name" value="COILED-COIL DOMAIN-CONTAINING PROTEIN 174"/>
    <property type="match status" value="1"/>
</dbReference>
<dbReference type="InterPro" id="IPR025066">
    <property type="entry name" value="CCDC174-like"/>
</dbReference>
<keyword evidence="4" id="KW-1185">Reference proteome</keyword>
<name>A0AAE0I052_9PEZI</name>
<comment type="caution">
    <text evidence="3">The sequence shown here is derived from an EMBL/GenBank/DDBJ whole genome shotgun (WGS) entry which is preliminary data.</text>
</comment>
<protein>
    <submittedName>
        <fullName evidence="3">Uncharacterized protein</fullName>
    </submittedName>
</protein>
<accession>A0AAE0I052</accession>
<reference evidence="3" key="1">
    <citation type="journal article" date="2023" name="Mol. Phylogenet. Evol.">
        <title>Genome-scale phylogeny and comparative genomics of the fungal order Sordariales.</title>
        <authorList>
            <person name="Hensen N."/>
            <person name="Bonometti L."/>
            <person name="Westerberg I."/>
            <person name="Brannstrom I.O."/>
            <person name="Guillou S."/>
            <person name="Cros-Aarteil S."/>
            <person name="Calhoun S."/>
            <person name="Haridas S."/>
            <person name="Kuo A."/>
            <person name="Mondo S."/>
            <person name="Pangilinan J."/>
            <person name="Riley R."/>
            <person name="LaButti K."/>
            <person name="Andreopoulos B."/>
            <person name="Lipzen A."/>
            <person name="Chen C."/>
            <person name="Yan M."/>
            <person name="Daum C."/>
            <person name="Ng V."/>
            <person name="Clum A."/>
            <person name="Steindorff A."/>
            <person name="Ohm R.A."/>
            <person name="Martin F."/>
            <person name="Silar P."/>
            <person name="Natvig D.O."/>
            <person name="Lalanne C."/>
            <person name="Gautier V."/>
            <person name="Ament-Velasquez S.L."/>
            <person name="Kruys A."/>
            <person name="Hutchinson M.I."/>
            <person name="Powell A.J."/>
            <person name="Barry K."/>
            <person name="Miller A.N."/>
            <person name="Grigoriev I.V."/>
            <person name="Debuchy R."/>
            <person name="Gladieux P."/>
            <person name="Hiltunen Thoren M."/>
            <person name="Johannesson H."/>
        </authorList>
    </citation>
    <scope>NUCLEOTIDE SEQUENCE</scope>
    <source>
        <strain evidence="3">CBS 118394</strain>
    </source>
</reference>
<reference evidence="3" key="2">
    <citation type="submission" date="2023-06" db="EMBL/GenBank/DDBJ databases">
        <authorList>
            <consortium name="Lawrence Berkeley National Laboratory"/>
            <person name="Haridas S."/>
            <person name="Hensen N."/>
            <person name="Bonometti L."/>
            <person name="Westerberg I."/>
            <person name="Brannstrom I.O."/>
            <person name="Guillou S."/>
            <person name="Cros-Aarteil S."/>
            <person name="Calhoun S."/>
            <person name="Kuo A."/>
            <person name="Mondo S."/>
            <person name="Pangilinan J."/>
            <person name="Riley R."/>
            <person name="Labutti K."/>
            <person name="Andreopoulos B."/>
            <person name="Lipzen A."/>
            <person name="Chen C."/>
            <person name="Yanf M."/>
            <person name="Daum C."/>
            <person name="Ng V."/>
            <person name="Clum A."/>
            <person name="Steindorff A."/>
            <person name="Ohm R."/>
            <person name="Martin F."/>
            <person name="Silar P."/>
            <person name="Natvig D."/>
            <person name="Lalanne C."/>
            <person name="Gautier V."/>
            <person name="Ament-Velasquez S.L."/>
            <person name="Kruys A."/>
            <person name="Hutchinson M.I."/>
            <person name="Powell A.J."/>
            <person name="Barry K."/>
            <person name="Miller A.N."/>
            <person name="Grigoriev I.V."/>
            <person name="Debuchy R."/>
            <person name="Gladieux P."/>
            <person name="Thoren M.H."/>
            <person name="Johannesson H."/>
        </authorList>
    </citation>
    <scope>NUCLEOTIDE SEQUENCE</scope>
    <source>
        <strain evidence="3">CBS 118394</strain>
    </source>
</reference>
<dbReference type="PANTHER" id="PTHR15885">
    <property type="entry name" value="COILED-COIL DOMAIN-CONTAINING PROTEIN 174"/>
    <property type="match status" value="1"/>
</dbReference>
<feature type="region of interest" description="Disordered" evidence="2">
    <location>
        <begin position="1"/>
        <end position="25"/>
    </location>
</feature>
<evidence type="ECO:0000313" key="4">
    <source>
        <dbReference type="Proteomes" id="UP001283341"/>
    </source>
</evidence>
<sequence>MPQDPHLYGQAPPKKKQRKEMELPGSLAFTSQLSSLLATATTNNTSSSSTSPTASAARPRPSKSKTTDLFNGAKVKRKIKPNDSKQNGNKLTLKETLGSTEDEKAERLLARRKMESKARLYAAMQRGDYVGREIGLVDFDRKWAEQKKTNSPNDSSSSGDDSSSEEDTELVEYTDEFGRVRKVTRAEKVRMERRVARGQASAAELEVMSARPKAPENLIFGDAVQVSAFEAQDADAMEQLARKRDRSATPPPALHYQADREIRTKGVGFYAFSKDEEKRTAEMAALEAERVRTEQLRMEREEKVAARRKEIEERRQEIGKRKAKKLADSFLEGLGKDMFTPSSVDADGGGGGDVKVRREP</sequence>
<feature type="region of interest" description="Disordered" evidence="2">
    <location>
        <begin position="335"/>
        <end position="360"/>
    </location>
</feature>
<feature type="region of interest" description="Disordered" evidence="2">
    <location>
        <begin position="145"/>
        <end position="173"/>
    </location>
</feature>
<feature type="compositionally biased region" description="Low complexity" evidence="2">
    <location>
        <begin position="39"/>
        <end position="57"/>
    </location>
</feature>
<evidence type="ECO:0000256" key="1">
    <source>
        <dbReference type="ARBA" id="ARBA00023054"/>
    </source>
</evidence>
<dbReference type="AlphaFoldDB" id="A0AAE0I052"/>
<dbReference type="Proteomes" id="UP001283341">
    <property type="component" value="Unassembled WGS sequence"/>
</dbReference>
<proteinExistence type="predicted"/>
<feature type="region of interest" description="Disordered" evidence="2">
    <location>
        <begin position="39"/>
        <end position="104"/>
    </location>
</feature>
<organism evidence="3 4">
    <name type="scientific">Apodospora peruviana</name>
    <dbReference type="NCBI Taxonomy" id="516989"/>
    <lineage>
        <taxon>Eukaryota</taxon>
        <taxon>Fungi</taxon>
        <taxon>Dikarya</taxon>
        <taxon>Ascomycota</taxon>
        <taxon>Pezizomycotina</taxon>
        <taxon>Sordariomycetes</taxon>
        <taxon>Sordariomycetidae</taxon>
        <taxon>Sordariales</taxon>
        <taxon>Lasiosphaeriaceae</taxon>
        <taxon>Apodospora</taxon>
    </lineage>
</organism>
<evidence type="ECO:0000313" key="3">
    <source>
        <dbReference type="EMBL" id="KAK3316103.1"/>
    </source>
</evidence>